<keyword evidence="3" id="KW-0479">Metal-binding</keyword>
<evidence type="ECO:0000313" key="7">
    <source>
        <dbReference type="EMBL" id="NYJ03865.1"/>
    </source>
</evidence>
<dbReference type="SMART" id="SM00849">
    <property type="entry name" value="Lactamase_B"/>
    <property type="match status" value="1"/>
</dbReference>
<name>A0A853C7N5_9ACTN</name>
<sequence>MATGTTVSILPCGAMSTDITWLLLAPGRAMRTRQTKDQPAEWVDCPTHCVLVDTPDGRLLWDTSCPRDWEERWAPTGLQDFFPYDKVSEEEYLDSRLKQMGLSPGDLDYVVFSHLHFDHAGNAQLFKDTNAKLVCSEKEHEWCNTFDGPFNGAHLKADFAGLTFETVSGDTTDFLPGVSFIQTPGHTPGSMSMRVDLPETGTMIFTADAVYMGASYGPPTVPAAIVNNLEQFYSSVEKIRGLAEETNATVVFGHDANQIHELRTAPEGNYR</sequence>
<keyword evidence="8" id="KW-1185">Reference proteome</keyword>
<proteinExistence type="inferred from homology"/>
<evidence type="ECO:0000259" key="6">
    <source>
        <dbReference type="SMART" id="SM00849"/>
    </source>
</evidence>
<evidence type="ECO:0000313" key="8">
    <source>
        <dbReference type="Proteomes" id="UP000541969"/>
    </source>
</evidence>
<dbReference type="AlphaFoldDB" id="A0A853C7N5"/>
<dbReference type="GO" id="GO:0046872">
    <property type="term" value="F:metal ion binding"/>
    <property type="evidence" value="ECO:0007669"/>
    <property type="project" value="UniProtKB-KW"/>
</dbReference>
<evidence type="ECO:0000256" key="2">
    <source>
        <dbReference type="ARBA" id="ARBA00007749"/>
    </source>
</evidence>
<dbReference type="Proteomes" id="UP000541969">
    <property type="component" value="Unassembled WGS sequence"/>
</dbReference>
<dbReference type="PANTHER" id="PTHR42978:SF2">
    <property type="entry name" value="102 KBASES UNSTABLE REGION: FROM 1 TO 119443"/>
    <property type="match status" value="1"/>
</dbReference>
<protein>
    <submittedName>
        <fullName evidence="7">Glyoxylase-like metal-dependent hydrolase (Beta-lactamase superfamily II)</fullName>
    </submittedName>
</protein>
<gene>
    <name evidence="7" type="ORF">GGQ55_000143</name>
</gene>
<dbReference type="PANTHER" id="PTHR42978">
    <property type="entry name" value="QUORUM-QUENCHING LACTONASE YTNP-RELATED-RELATED"/>
    <property type="match status" value="1"/>
</dbReference>
<evidence type="ECO:0000256" key="1">
    <source>
        <dbReference type="ARBA" id="ARBA00001947"/>
    </source>
</evidence>
<organism evidence="7 8">
    <name type="scientific">Petropleomorpha daqingensis</name>
    <dbReference type="NCBI Taxonomy" id="2026353"/>
    <lineage>
        <taxon>Bacteria</taxon>
        <taxon>Bacillati</taxon>
        <taxon>Actinomycetota</taxon>
        <taxon>Actinomycetes</taxon>
        <taxon>Geodermatophilales</taxon>
        <taxon>Geodermatophilaceae</taxon>
        <taxon>Petropleomorpha</taxon>
    </lineage>
</organism>
<dbReference type="Gene3D" id="3.60.15.10">
    <property type="entry name" value="Ribonuclease Z/Hydroxyacylglutathione hydrolase-like"/>
    <property type="match status" value="1"/>
</dbReference>
<comment type="similarity">
    <text evidence="2">Belongs to the metallo-beta-lactamase superfamily.</text>
</comment>
<keyword evidence="4 7" id="KW-0378">Hydrolase</keyword>
<evidence type="ECO:0000256" key="3">
    <source>
        <dbReference type="ARBA" id="ARBA00022723"/>
    </source>
</evidence>
<dbReference type="InterPro" id="IPR001279">
    <property type="entry name" value="Metallo-B-lactamas"/>
</dbReference>
<dbReference type="SUPFAM" id="SSF56281">
    <property type="entry name" value="Metallo-hydrolase/oxidoreductase"/>
    <property type="match status" value="1"/>
</dbReference>
<dbReference type="EMBL" id="JACBZT010000001">
    <property type="protein sequence ID" value="NYJ03865.1"/>
    <property type="molecule type" value="Genomic_DNA"/>
</dbReference>
<reference evidence="7 8" key="1">
    <citation type="submission" date="2020-07" db="EMBL/GenBank/DDBJ databases">
        <title>Sequencing the genomes of 1000 actinobacteria strains.</title>
        <authorList>
            <person name="Klenk H.-P."/>
        </authorList>
    </citation>
    <scope>NUCLEOTIDE SEQUENCE [LARGE SCALE GENOMIC DNA]</scope>
    <source>
        <strain evidence="7 8">DSM 104001</strain>
    </source>
</reference>
<dbReference type="InterPro" id="IPR036866">
    <property type="entry name" value="RibonucZ/Hydroxyglut_hydro"/>
</dbReference>
<accession>A0A853C7N5</accession>
<comment type="caution">
    <text evidence="7">The sequence shown here is derived from an EMBL/GenBank/DDBJ whole genome shotgun (WGS) entry which is preliminary data.</text>
</comment>
<feature type="domain" description="Metallo-beta-lactamase" evidence="6">
    <location>
        <begin position="46"/>
        <end position="254"/>
    </location>
</feature>
<evidence type="ECO:0000256" key="4">
    <source>
        <dbReference type="ARBA" id="ARBA00022801"/>
    </source>
</evidence>
<dbReference type="InterPro" id="IPR051013">
    <property type="entry name" value="MBL_superfamily_lactonases"/>
</dbReference>
<dbReference type="CDD" id="cd07729">
    <property type="entry name" value="AHL_lactonase_MBL-fold"/>
    <property type="match status" value="1"/>
</dbReference>
<comment type="cofactor">
    <cofactor evidence="1">
        <name>Zn(2+)</name>
        <dbReference type="ChEBI" id="CHEBI:29105"/>
    </cofactor>
</comment>
<keyword evidence="5" id="KW-0862">Zinc</keyword>
<dbReference type="RefSeq" id="WP_179714653.1">
    <property type="nucleotide sequence ID" value="NZ_JACBZT010000001.1"/>
</dbReference>
<evidence type="ECO:0000256" key="5">
    <source>
        <dbReference type="ARBA" id="ARBA00022833"/>
    </source>
</evidence>
<dbReference type="GO" id="GO:0016787">
    <property type="term" value="F:hydrolase activity"/>
    <property type="evidence" value="ECO:0007669"/>
    <property type="project" value="UniProtKB-KW"/>
</dbReference>
<dbReference type="Pfam" id="PF00753">
    <property type="entry name" value="Lactamase_B"/>
    <property type="match status" value="1"/>
</dbReference>